<evidence type="ECO:0000256" key="1">
    <source>
        <dbReference type="SAM" id="MobiDB-lite"/>
    </source>
</evidence>
<evidence type="ECO:0000313" key="3">
    <source>
        <dbReference type="Proteomes" id="UP001054837"/>
    </source>
</evidence>
<dbReference type="AlphaFoldDB" id="A0AAV4UF68"/>
<comment type="caution">
    <text evidence="2">The sequence shown here is derived from an EMBL/GenBank/DDBJ whole genome shotgun (WGS) entry which is preliminary data.</text>
</comment>
<dbReference type="EMBL" id="BPLQ01011198">
    <property type="protein sequence ID" value="GIY56424.1"/>
    <property type="molecule type" value="Genomic_DNA"/>
</dbReference>
<organism evidence="2 3">
    <name type="scientific">Caerostris darwini</name>
    <dbReference type="NCBI Taxonomy" id="1538125"/>
    <lineage>
        <taxon>Eukaryota</taxon>
        <taxon>Metazoa</taxon>
        <taxon>Ecdysozoa</taxon>
        <taxon>Arthropoda</taxon>
        <taxon>Chelicerata</taxon>
        <taxon>Arachnida</taxon>
        <taxon>Araneae</taxon>
        <taxon>Araneomorphae</taxon>
        <taxon>Entelegynae</taxon>
        <taxon>Araneoidea</taxon>
        <taxon>Araneidae</taxon>
        <taxon>Caerostris</taxon>
    </lineage>
</organism>
<gene>
    <name evidence="2" type="ORF">CDAR_62651</name>
</gene>
<protein>
    <submittedName>
        <fullName evidence="2">Uncharacterized protein</fullName>
    </submittedName>
</protein>
<dbReference type="Proteomes" id="UP001054837">
    <property type="component" value="Unassembled WGS sequence"/>
</dbReference>
<reference evidence="2 3" key="1">
    <citation type="submission" date="2021-06" db="EMBL/GenBank/DDBJ databases">
        <title>Caerostris darwini draft genome.</title>
        <authorList>
            <person name="Kono N."/>
            <person name="Arakawa K."/>
        </authorList>
    </citation>
    <scope>NUCLEOTIDE SEQUENCE [LARGE SCALE GENOMIC DNA]</scope>
</reference>
<sequence length="109" mass="11856">MNRLIRLCQQKKLKRMLHSVLNNPEFESFPSPSYLTRVSHCSLHVDNIPGVRAIRAGRNTEVKGNEGGASPPSRQGIPFPTTAAGKTAPLFTSLKTSFIINVSQTGGSH</sequence>
<keyword evidence="3" id="KW-1185">Reference proteome</keyword>
<proteinExistence type="predicted"/>
<feature type="region of interest" description="Disordered" evidence="1">
    <location>
        <begin position="59"/>
        <end position="80"/>
    </location>
</feature>
<accession>A0AAV4UF68</accession>
<name>A0AAV4UF68_9ARAC</name>
<evidence type="ECO:0000313" key="2">
    <source>
        <dbReference type="EMBL" id="GIY56424.1"/>
    </source>
</evidence>